<keyword evidence="2" id="KW-0472">Membrane</keyword>
<organism evidence="3 4">
    <name type="scientific">Streptomyces evansiae</name>
    <dbReference type="NCBI Taxonomy" id="3075535"/>
    <lineage>
        <taxon>Bacteria</taxon>
        <taxon>Bacillati</taxon>
        <taxon>Actinomycetota</taxon>
        <taxon>Actinomycetes</taxon>
        <taxon>Kitasatosporales</taxon>
        <taxon>Streptomycetaceae</taxon>
        <taxon>Streptomyces</taxon>
    </lineage>
</organism>
<dbReference type="EMBL" id="JAVRET010000003">
    <property type="protein sequence ID" value="MDT0407960.1"/>
    <property type="molecule type" value="Genomic_DNA"/>
</dbReference>
<keyword evidence="2" id="KW-1133">Transmembrane helix</keyword>
<keyword evidence="4" id="KW-1185">Reference proteome</keyword>
<proteinExistence type="predicted"/>
<feature type="transmembrane region" description="Helical" evidence="2">
    <location>
        <begin position="50"/>
        <end position="68"/>
    </location>
</feature>
<keyword evidence="2" id="KW-0812">Transmembrane</keyword>
<feature type="region of interest" description="Disordered" evidence="1">
    <location>
        <begin position="152"/>
        <end position="222"/>
    </location>
</feature>
<accession>A0ABU2QWX4</accession>
<feature type="transmembrane region" description="Helical" evidence="2">
    <location>
        <begin position="120"/>
        <end position="144"/>
    </location>
</feature>
<evidence type="ECO:0000313" key="4">
    <source>
        <dbReference type="Proteomes" id="UP001183610"/>
    </source>
</evidence>
<reference evidence="4" key="1">
    <citation type="submission" date="2023-07" db="EMBL/GenBank/DDBJ databases">
        <title>30 novel species of actinomycetes from the DSMZ collection.</title>
        <authorList>
            <person name="Nouioui I."/>
        </authorList>
    </citation>
    <scope>NUCLEOTIDE SEQUENCE [LARGE SCALE GENOMIC DNA]</scope>
    <source>
        <strain evidence="4">DSM 41979</strain>
    </source>
</reference>
<gene>
    <name evidence="3" type="ORF">RM698_02710</name>
</gene>
<evidence type="ECO:0000256" key="2">
    <source>
        <dbReference type="SAM" id="Phobius"/>
    </source>
</evidence>
<feature type="transmembrane region" description="Helical" evidence="2">
    <location>
        <begin position="80"/>
        <end position="100"/>
    </location>
</feature>
<dbReference type="PROSITE" id="PS51257">
    <property type="entry name" value="PROKAR_LIPOPROTEIN"/>
    <property type="match status" value="1"/>
</dbReference>
<feature type="transmembrane region" description="Helical" evidence="2">
    <location>
        <begin position="12"/>
        <end position="30"/>
    </location>
</feature>
<comment type="caution">
    <text evidence="3">The sequence shown here is derived from an EMBL/GenBank/DDBJ whole genome shotgun (WGS) entry which is preliminary data.</text>
</comment>
<evidence type="ECO:0000256" key="1">
    <source>
        <dbReference type="SAM" id="MobiDB-lite"/>
    </source>
</evidence>
<protein>
    <submittedName>
        <fullName evidence="3">DUF5336 domain-containing protein</fullName>
    </submittedName>
</protein>
<dbReference type="RefSeq" id="WP_176724650.1">
    <property type="nucleotide sequence ID" value="NZ_JAVRET010000003.1"/>
</dbReference>
<feature type="compositionally biased region" description="Low complexity" evidence="1">
    <location>
        <begin position="174"/>
        <end position="212"/>
    </location>
</feature>
<name>A0ABU2QWX4_9ACTN</name>
<dbReference type="Proteomes" id="UP001183610">
    <property type="component" value="Unassembled WGS sequence"/>
</dbReference>
<evidence type="ECO:0000313" key="3">
    <source>
        <dbReference type="EMBL" id="MDT0407960.1"/>
    </source>
</evidence>
<sequence>MNIRSLTRGDGVVIVAAVVLFIASFLGTFSCDSDSCTSVPNAWDSLGLLMSVYLAGVIGAALVILTRLLPQPRKVLGLDLGQLGAALTVFAAWTALWTIFDPLGSFSDVQSVARIGAGSGLVLGLIAALVLAAASVAGPLVPALKGPLVPAPRPAQPQPYGQQQGQTGYGYPGTGRQQPPGYGYPGAGQAQQPGYGYPGAGQPAAGQQQPPAGATPPPAAQPAEFAPFWFAVPVPRPIYGEDGTPTPIAELTPGTWYLAVDQRGQDLVAQTQDGKRGVLRDTTGIQRG</sequence>